<organism evidence="2 3">
    <name type="scientific">Amycolatopsis australiensis</name>
    <dbReference type="NCBI Taxonomy" id="546364"/>
    <lineage>
        <taxon>Bacteria</taxon>
        <taxon>Bacillati</taxon>
        <taxon>Actinomycetota</taxon>
        <taxon>Actinomycetes</taxon>
        <taxon>Pseudonocardiales</taxon>
        <taxon>Pseudonocardiaceae</taxon>
        <taxon>Amycolatopsis</taxon>
    </lineage>
</organism>
<dbReference type="SUPFAM" id="SSF46894">
    <property type="entry name" value="C-terminal effector domain of the bipartite response regulators"/>
    <property type="match status" value="1"/>
</dbReference>
<accession>A0A1K1LNZ3</accession>
<sequence length="504" mass="56818">MLTRLSLLEGSFELDDAAALGADLGNQDVIADLLNGLHKRSFMVAERHHDGLRFRLWESIRAFAYEQLSDEEADEIRERHADHYEALAIEGARNWFGHDETGWLGRLSAALPNLRVAQETRLANPRTVLQGMDLFNNVARTRLFYFTGRLSESNLMLEAARRWHPDEPSHTLVSALSFTATVALCQGDRERADTLLVAAEAAARTLGCFHDFGPLLYARATRLWLFERDLSVARQSIELFEQAERWFLDNDAPGDAWMARLFRSMAAAMLGLRDVAVRESARLLEDAETAGAAWCISWAKWTCALVEMLFGADLGRAVQLAQEALAAQHEMGDKWGLLWTIWLIALLAARLGRLARAARSLAGVAKFQQEAEVIVPALLPFWELQRQTEDLLRRELDSLPTEREIGLGLSRGKVIELALETLSAPPAPVVKDERPNRLTEREFEVARLLAEGLANKEIAERLGVTQRTAETHVQHVANKLGARGEGRRGRVLKIREWFEEHQRR</sequence>
<dbReference type="InterPro" id="IPR036388">
    <property type="entry name" value="WH-like_DNA-bd_sf"/>
</dbReference>
<reference evidence="3" key="1">
    <citation type="submission" date="2016-11" db="EMBL/GenBank/DDBJ databases">
        <authorList>
            <person name="Varghese N."/>
            <person name="Submissions S."/>
        </authorList>
    </citation>
    <scope>NUCLEOTIDE SEQUENCE [LARGE SCALE GENOMIC DNA]</scope>
    <source>
        <strain evidence="3">DSM 44671</strain>
    </source>
</reference>
<gene>
    <name evidence="2" type="ORF">SAMN04489730_0097</name>
</gene>
<dbReference type="PANTHER" id="PTHR47691">
    <property type="entry name" value="REGULATOR-RELATED"/>
    <property type="match status" value="1"/>
</dbReference>
<dbReference type="PANTHER" id="PTHR47691:SF3">
    <property type="entry name" value="HTH-TYPE TRANSCRIPTIONAL REGULATOR RV0890C-RELATED"/>
    <property type="match status" value="1"/>
</dbReference>
<dbReference type="Gene3D" id="1.10.10.10">
    <property type="entry name" value="Winged helix-like DNA-binding domain superfamily/Winged helix DNA-binding domain"/>
    <property type="match status" value="1"/>
</dbReference>
<dbReference type="STRING" id="546364.SAMN04489730_0097"/>
<dbReference type="InterPro" id="IPR016032">
    <property type="entry name" value="Sig_transdc_resp-reg_C-effctor"/>
</dbReference>
<dbReference type="CDD" id="cd06170">
    <property type="entry name" value="LuxR_C_like"/>
    <property type="match status" value="1"/>
</dbReference>
<dbReference type="AlphaFoldDB" id="A0A1K1LNZ3"/>
<dbReference type="SMART" id="SM00421">
    <property type="entry name" value="HTH_LUXR"/>
    <property type="match status" value="1"/>
</dbReference>
<dbReference type="EMBL" id="FPJG01000002">
    <property type="protein sequence ID" value="SFW12609.1"/>
    <property type="molecule type" value="Genomic_DNA"/>
</dbReference>
<dbReference type="RefSeq" id="WP_072474361.1">
    <property type="nucleotide sequence ID" value="NZ_FPJG01000002.1"/>
</dbReference>
<evidence type="ECO:0000313" key="2">
    <source>
        <dbReference type="EMBL" id="SFW12609.1"/>
    </source>
</evidence>
<protein>
    <submittedName>
        <fullName evidence="2">Regulatory protein, luxR family</fullName>
    </submittedName>
</protein>
<dbReference type="GO" id="GO:0006355">
    <property type="term" value="P:regulation of DNA-templated transcription"/>
    <property type="evidence" value="ECO:0007669"/>
    <property type="project" value="InterPro"/>
</dbReference>
<feature type="domain" description="HTH luxR-type" evidence="1">
    <location>
        <begin position="431"/>
        <end position="496"/>
    </location>
</feature>
<evidence type="ECO:0000313" key="3">
    <source>
        <dbReference type="Proteomes" id="UP000182740"/>
    </source>
</evidence>
<keyword evidence="3" id="KW-1185">Reference proteome</keyword>
<dbReference type="Pfam" id="PF00196">
    <property type="entry name" value="GerE"/>
    <property type="match status" value="1"/>
</dbReference>
<dbReference type="PRINTS" id="PR00038">
    <property type="entry name" value="HTHLUXR"/>
</dbReference>
<name>A0A1K1LNZ3_9PSEU</name>
<evidence type="ECO:0000259" key="1">
    <source>
        <dbReference type="PROSITE" id="PS50043"/>
    </source>
</evidence>
<dbReference type="GO" id="GO:0003677">
    <property type="term" value="F:DNA binding"/>
    <property type="evidence" value="ECO:0007669"/>
    <property type="project" value="InterPro"/>
</dbReference>
<dbReference type="PROSITE" id="PS50043">
    <property type="entry name" value="HTH_LUXR_2"/>
    <property type="match status" value="1"/>
</dbReference>
<dbReference type="InterPro" id="IPR000792">
    <property type="entry name" value="Tscrpt_reg_LuxR_C"/>
</dbReference>
<proteinExistence type="predicted"/>
<dbReference type="Proteomes" id="UP000182740">
    <property type="component" value="Unassembled WGS sequence"/>
</dbReference>
<dbReference type="OrthoDB" id="3665050at2"/>